<dbReference type="AlphaFoldDB" id="A0A348B6Z0"/>
<reference evidence="2" key="1">
    <citation type="journal article" date="2014" name="Int. J. Syst. Evol. Microbiol.">
        <title>Complete genome sequence of Corynebacterium casei LMG S-19264T (=DSM 44701T), isolated from a smear-ripened cheese.</title>
        <authorList>
            <consortium name="US DOE Joint Genome Institute (JGI-PGF)"/>
            <person name="Walter F."/>
            <person name="Albersmeier A."/>
            <person name="Kalinowski J."/>
            <person name="Ruckert C."/>
        </authorList>
    </citation>
    <scope>NUCLEOTIDE SEQUENCE</scope>
    <source>
        <strain evidence="2">JCM 31740</strain>
    </source>
</reference>
<sequence length="69" mass="8331">MDVNVNEIVVGKDDTHYVKIPTRLEEVHWKSLAERLQRKYPRRWKENKKILNRIRTFSPKSQENYGGFS</sequence>
<evidence type="ECO:0000313" key="2">
    <source>
        <dbReference type="EMBL" id="GGU05349.1"/>
    </source>
</evidence>
<name>A0A348B6Z0_9CREN</name>
<protein>
    <submittedName>
        <fullName evidence="1">Uncharacterized protein</fullName>
    </submittedName>
</protein>
<dbReference type="EMBL" id="BMQS01000034">
    <property type="protein sequence ID" value="GGU05349.1"/>
    <property type="molecule type" value="Genomic_DNA"/>
</dbReference>
<proteinExistence type="predicted"/>
<evidence type="ECO:0000313" key="3">
    <source>
        <dbReference type="Proteomes" id="UP000276741"/>
    </source>
</evidence>
<evidence type="ECO:0000313" key="1">
    <source>
        <dbReference type="EMBL" id="BBD73942.1"/>
    </source>
</evidence>
<organism evidence="1 3">
    <name type="scientific">Sulfodiicoccus acidiphilus</name>
    <dbReference type="NCBI Taxonomy" id="1670455"/>
    <lineage>
        <taxon>Archaea</taxon>
        <taxon>Thermoproteota</taxon>
        <taxon>Thermoprotei</taxon>
        <taxon>Sulfolobales</taxon>
        <taxon>Sulfolobaceae</taxon>
        <taxon>Sulfodiicoccus</taxon>
    </lineage>
</organism>
<keyword evidence="3" id="KW-1185">Reference proteome</keyword>
<dbReference type="Proteomes" id="UP000616143">
    <property type="component" value="Unassembled WGS sequence"/>
</dbReference>
<accession>A0A348B6Z0</accession>
<gene>
    <name evidence="2" type="ORF">GCM10007116_22250</name>
    <name evidence="1" type="ORF">HS1genome_2331</name>
</gene>
<reference evidence="3" key="2">
    <citation type="submission" date="2018-04" db="EMBL/GenBank/DDBJ databases">
        <title>Complete genome sequence of Sulfodiicoccus acidiphilus strain HS-1.</title>
        <authorList>
            <person name="Sakai H.D."/>
            <person name="Kurosawa N."/>
        </authorList>
    </citation>
    <scope>NUCLEOTIDE SEQUENCE [LARGE SCALE GENOMIC DNA]</scope>
    <source>
        <strain evidence="3">HS-1</strain>
    </source>
</reference>
<reference evidence="2" key="4">
    <citation type="submission" date="2020-09" db="EMBL/GenBank/DDBJ databases">
        <authorList>
            <person name="Sun Q."/>
            <person name="Ohkuma M."/>
        </authorList>
    </citation>
    <scope>NUCLEOTIDE SEQUENCE</scope>
    <source>
        <strain evidence="2">JCM 31740</strain>
    </source>
</reference>
<dbReference type="Proteomes" id="UP000276741">
    <property type="component" value="Chromosome"/>
</dbReference>
<reference evidence="1" key="3">
    <citation type="journal article" date="2019" name="BMC Res. Notes">
        <title>Complete genome sequence of the Sulfodiicoccus acidiphilus strain HS-1T, the first crenarchaeon that lacks polB3, isolated from an acidic hot spring in Ohwaku-dani, Hakone, Japan.</title>
        <authorList>
            <person name="Sakai H.D."/>
            <person name="Kurosawa N."/>
        </authorList>
    </citation>
    <scope>NUCLEOTIDE SEQUENCE</scope>
    <source>
        <strain evidence="1">HS-1</strain>
    </source>
</reference>
<dbReference type="EMBL" id="AP018553">
    <property type="protein sequence ID" value="BBD73942.1"/>
    <property type="molecule type" value="Genomic_DNA"/>
</dbReference>
<dbReference type="KEGG" id="sacd:HS1genome_2331"/>